<evidence type="ECO:0000256" key="1">
    <source>
        <dbReference type="SAM" id="MobiDB-lite"/>
    </source>
</evidence>
<evidence type="ECO:0000313" key="4">
    <source>
        <dbReference type="Proteomes" id="UP000076420"/>
    </source>
</evidence>
<gene>
    <name evidence="3" type="primary">106064643</name>
</gene>
<dbReference type="KEGG" id="bgt:106064643"/>
<accession>A0A2C9LTB0</accession>
<sequence length="911" mass="102553">MDQQVYSSNLPSKVASVFDIKMVEDVLTDAIFKLQNAHDESSFLLLMTQQTINIVSDTFKILQNYCMPFCIDNIISKITDLLVLANDGGKAAKDVVVKSVTEPCINLILSPSFMLLHKIEILKSMNAILQNCSAKTKQELLVNNALSKKLQLVVEGLVDVGDFEYQVCIIEYFFRLVSKNLRADFTEKLIGDETFQLGLLNICDTKFETDCRYFLNKQNAKSKTNTKRIYSIPAECVKIDGTKIYKPSDEGYDEFWVDFNTGSKRIGIFCEPNFLSSQQSQDEELWETISIWAKDVKKYTYTVKDKLKTAYIEIRPGAQILGSRCDGQAHLVVIGVSQDYDLQAALDRTLRTELKASLVDVPVVIHGNQDPQKLQRFEQMDMSQTSASSLSINSSVSKFKVSIPLNPMITPAQSVTQRISPPTKTSLKGVEESPVKILKLQVAPVDTILHIKSENRSTIPESNNKTQDGKIEMSISKKESLTPTKTAKIGKKFKTPVVNLTSVIKKIKGNLSDKIPLNNHENFNVNEPFDKFEKEIPESEKNSEIHFLRKQKSDGGLTRQSLDFKLPKKTSNNKDKKKTTHIPAKSEKKSKHAEQFDNEINMHMNVRNCALDHKTNSKNDIEKIPDIGNYNILPSDSMLIEPSPRSCIISSLSASDVHIEIENSKKVALNDVVAETQSQTNVSEVENQHKIDTLCKVVETIDSSGLWSDQHLSPNSSAKKSIHNLVNSPSMLKTCDNLLSGVGDSSAGVEHSYIFNKTEILKDKAQNPPLNTNKSKNGNLPLKKKEINVAEVFKDKLQNSLLNTNNKNKKILQKIEARNMSNKALKGKLKMTSLMTIMNKLPLQGEETKTASISIQGRNLRERKKPISYKEVETVYWPETTSETKPKSKKVQQKRLYKMSHFVMEYGPSKK</sequence>
<evidence type="ECO:0000313" key="3">
    <source>
        <dbReference type="EnsemblMetazoa" id="BGLB034614-PA"/>
    </source>
</evidence>
<proteinExistence type="predicted"/>
<feature type="region of interest" description="Disordered" evidence="1">
    <location>
        <begin position="536"/>
        <end position="592"/>
    </location>
</feature>
<dbReference type="STRING" id="6526.A0A2C9LTB0"/>
<name>A0A2C9LTB0_BIOGL</name>
<feature type="compositionally biased region" description="Basic and acidic residues" evidence="1">
    <location>
        <begin position="536"/>
        <end position="553"/>
    </location>
</feature>
<dbReference type="InterPro" id="IPR040560">
    <property type="entry name" value="SYCP2_SLD"/>
</dbReference>
<dbReference type="AlphaFoldDB" id="A0A2C9LTB0"/>
<evidence type="ECO:0000259" key="2">
    <source>
        <dbReference type="Pfam" id="PF18584"/>
    </source>
</evidence>
<organism evidence="3 4">
    <name type="scientific">Biomphalaria glabrata</name>
    <name type="common">Bloodfluke planorb</name>
    <name type="synonym">Freshwater snail</name>
    <dbReference type="NCBI Taxonomy" id="6526"/>
    <lineage>
        <taxon>Eukaryota</taxon>
        <taxon>Metazoa</taxon>
        <taxon>Spiralia</taxon>
        <taxon>Lophotrochozoa</taxon>
        <taxon>Mollusca</taxon>
        <taxon>Gastropoda</taxon>
        <taxon>Heterobranchia</taxon>
        <taxon>Euthyneura</taxon>
        <taxon>Panpulmonata</taxon>
        <taxon>Hygrophila</taxon>
        <taxon>Lymnaeoidea</taxon>
        <taxon>Planorbidae</taxon>
        <taxon>Biomphalaria</taxon>
    </lineage>
</organism>
<dbReference type="Pfam" id="PF18584">
    <property type="entry name" value="SYCP2_SLD"/>
    <property type="match status" value="1"/>
</dbReference>
<dbReference type="VEuPathDB" id="VectorBase:BGLB034614"/>
<feature type="domain" description="Synaptonemal complex protein 2 Spt16M-like" evidence="2">
    <location>
        <begin position="229"/>
        <end position="321"/>
    </location>
</feature>
<dbReference type="PANTHER" id="PTHR15607">
    <property type="entry name" value="SYNAPTONEMAL COMPLEX PROTEIN-RELATED"/>
    <property type="match status" value="1"/>
</dbReference>
<dbReference type="PANTHER" id="PTHR15607:SF18">
    <property type="entry name" value="SYNAPTONEMAL COMPLEX PROTEIN 2-LIKE ISOFORM X1"/>
    <property type="match status" value="1"/>
</dbReference>
<dbReference type="InterPro" id="IPR024835">
    <property type="entry name" value="SYCP2-like"/>
</dbReference>
<reference evidence="3" key="1">
    <citation type="submission" date="2020-05" db="UniProtKB">
        <authorList>
            <consortium name="EnsemblMetazoa"/>
        </authorList>
    </citation>
    <scope>IDENTIFICATION</scope>
    <source>
        <strain evidence="3">BB02</strain>
    </source>
</reference>
<dbReference type="EnsemblMetazoa" id="BGLB034614-RA">
    <property type="protein sequence ID" value="BGLB034614-PA"/>
    <property type="gene ID" value="BGLB034614"/>
</dbReference>
<dbReference type="VEuPathDB" id="VectorBase:BGLAX_035632"/>
<protein>
    <recommendedName>
        <fullName evidence="2">Synaptonemal complex protein 2 Spt16M-like domain-containing protein</fullName>
    </recommendedName>
</protein>
<dbReference type="Proteomes" id="UP000076420">
    <property type="component" value="Unassembled WGS sequence"/>
</dbReference>